<reference evidence="1 2" key="1">
    <citation type="journal article" date="2016" name="Nat. Commun.">
        <title>Ectomycorrhizal ecology is imprinted in the genome of the dominant symbiotic fungus Cenococcum geophilum.</title>
        <authorList>
            <consortium name="DOE Joint Genome Institute"/>
            <person name="Peter M."/>
            <person name="Kohler A."/>
            <person name="Ohm R.A."/>
            <person name="Kuo A."/>
            <person name="Krutzmann J."/>
            <person name="Morin E."/>
            <person name="Arend M."/>
            <person name="Barry K.W."/>
            <person name="Binder M."/>
            <person name="Choi C."/>
            <person name="Clum A."/>
            <person name="Copeland A."/>
            <person name="Grisel N."/>
            <person name="Haridas S."/>
            <person name="Kipfer T."/>
            <person name="LaButti K."/>
            <person name="Lindquist E."/>
            <person name="Lipzen A."/>
            <person name="Maire R."/>
            <person name="Meier B."/>
            <person name="Mihaltcheva S."/>
            <person name="Molinier V."/>
            <person name="Murat C."/>
            <person name="Poggeler S."/>
            <person name="Quandt C.A."/>
            <person name="Sperisen C."/>
            <person name="Tritt A."/>
            <person name="Tisserant E."/>
            <person name="Crous P.W."/>
            <person name="Henrissat B."/>
            <person name="Nehls U."/>
            <person name="Egli S."/>
            <person name="Spatafora J.W."/>
            <person name="Grigoriev I.V."/>
            <person name="Martin F.M."/>
        </authorList>
    </citation>
    <scope>NUCLEOTIDE SEQUENCE [LARGE SCALE GENOMIC DNA]</scope>
    <source>
        <strain evidence="1 2">1.58</strain>
    </source>
</reference>
<name>A0ACC8EMV7_9PEZI</name>
<proteinExistence type="predicted"/>
<dbReference type="EMBL" id="KV748259">
    <property type="protein sequence ID" value="OCK87591.1"/>
    <property type="molecule type" value="Genomic_DNA"/>
</dbReference>
<evidence type="ECO:0000313" key="1">
    <source>
        <dbReference type="EMBL" id="OCK87591.1"/>
    </source>
</evidence>
<organism evidence="1 2">
    <name type="scientific">Cenococcum geophilum 1.58</name>
    <dbReference type="NCBI Taxonomy" id="794803"/>
    <lineage>
        <taxon>Eukaryota</taxon>
        <taxon>Fungi</taxon>
        <taxon>Dikarya</taxon>
        <taxon>Ascomycota</taxon>
        <taxon>Pezizomycotina</taxon>
        <taxon>Dothideomycetes</taxon>
        <taxon>Pleosporomycetidae</taxon>
        <taxon>Gloniales</taxon>
        <taxon>Gloniaceae</taxon>
        <taxon>Cenococcum</taxon>
    </lineage>
</organism>
<dbReference type="Proteomes" id="UP000250078">
    <property type="component" value="Unassembled WGS sequence"/>
</dbReference>
<protein>
    <submittedName>
        <fullName evidence="1">NAD(P)-binding protein</fullName>
    </submittedName>
</protein>
<keyword evidence="2" id="KW-1185">Reference proteome</keyword>
<accession>A0ACC8EMV7</accession>
<evidence type="ECO:0000313" key="2">
    <source>
        <dbReference type="Proteomes" id="UP000250078"/>
    </source>
</evidence>
<gene>
    <name evidence="1" type="ORF">K441DRAFT_622776</name>
</gene>
<sequence length="355" mass="38284">MPHTLVTGANAFVAAHIISELIAEGHTVTGSVRRNSAGEALLGTHPEWKGKLDFVVVEDYAKDGAWDKIFKNEQFDHVVHVAAPLLDNPANTDFDRDFLQPGVQSNISLLRSAAAYAATVKSIAITGSVNSMTTGSPEELTATVFTNETWSNITQDDARKAQNAYISYCSSKKEAELAVWEFVKTEKPHFTVTVLLPALIFGPPIQSVTSIKKMNYSTDVLYSLFNGTYAEVPFTHSFLFPSYVDVRDLATAHVRALTVPGAANKRFLVGGMPLSASSMVSTLRALSEKSEEDGGIPALKGRLPEDTGKDVGVVPVRMEAGEGNEVLGLALSSMQETFGDAARKVLELEKTFGGE</sequence>